<proteinExistence type="predicted"/>
<accession>A0A1X7UZP4</accession>
<name>A0A1X7UZP4_AMPQE</name>
<dbReference type="EnsemblMetazoa" id="Aqu2.1.32817_001">
    <property type="protein sequence ID" value="Aqu2.1.32817_001"/>
    <property type="gene ID" value="Aqu2.1.32817"/>
</dbReference>
<dbReference type="AlphaFoldDB" id="A0A1X7UZP4"/>
<sequence length="76" mass="8516">MALNIQIRLSNWKRHMTASFKWSEKLCQVDNGWRLQWDECPLTAGGPPLLAGGLTATVAPVAFWCFTNGWCFTTNG</sequence>
<organism evidence="1">
    <name type="scientific">Amphimedon queenslandica</name>
    <name type="common">Sponge</name>
    <dbReference type="NCBI Taxonomy" id="400682"/>
    <lineage>
        <taxon>Eukaryota</taxon>
        <taxon>Metazoa</taxon>
        <taxon>Porifera</taxon>
        <taxon>Demospongiae</taxon>
        <taxon>Heteroscleromorpha</taxon>
        <taxon>Haplosclerida</taxon>
        <taxon>Niphatidae</taxon>
        <taxon>Amphimedon</taxon>
    </lineage>
</organism>
<dbReference type="InParanoid" id="A0A1X7UZP4"/>
<protein>
    <submittedName>
        <fullName evidence="1">Uncharacterized protein</fullName>
    </submittedName>
</protein>
<reference evidence="1" key="1">
    <citation type="submission" date="2017-05" db="UniProtKB">
        <authorList>
            <consortium name="EnsemblMetazoa"/>
        </authorList>
    </citation>
    <scope>IDENTIFICATION</scope>
</reference>
<evidence type="ECO:0000313" key="1">
    <source>
        <dbReference type="EnsemblMetazoa" id="Aqu2.1.32817_001"/>
    </source>
</evidence>